<dbReference type="STRING" id="671143.DAMO_0390"/>
<dbReference type="InterPro" id="IPR043128">
    <property type="entry name" value="Rev_trsase/Diguanyl_cyclase"/>
</dbReference>
<evidence type="ECO:0000256" key="8">
    <source>
        <dbReference type="ARBA" id="ARBA00022932"/>
    </source>
</evidence>
<comment type="subunit">
    <text evidence="11">Monomer.</text>
</comment>
<dbReference type="GO" id="GO:0006261">
    <property type="term" value="P:DNA-templated DNA replication"/>
    <property type="evidence" value="ECO:0007669"/>
    <property type="project" value="UniProtKB-UniRule"/>
</dbReference>
<dbReference type="GO" id="GO:0005829">
    <property type="term" value="C:cytosol"/>
    <property type="evidence" value="ECO:0007669"/>
    <property type="project" value="TreeGrafter"/>
</dbReference>
<dbReference type="Proteomes" id="UP000006898">
    <property type="component" value="Chromosome"/>
</dbReference>
<comment type="subcellular location">
    <subcellularLocation>
        <location evidence="11">Cytoplasm</location>
    </subcellularLocation>
</comment>
<organism evidence="13 14">
    <name type="scientific">Methylomirabilis oxygeniifera</name>
    <dbReference type="NCBI Taxonomy" id="671143"/>
    <lineage>
        <taxon>Bacteria</taxon>
        <taxon>Candidatus Methylomirabilota</taxon>
        <taxon>Candidatus Methylomirabilia</taxon>
        <taxon>Candidatus Methylomirabilales</taxon>
        <taxon>Candidatus Methylomirabilaceae</taxon>
        <taxon>Candidatus Methylomirabilis</taxon>
    </lineage>
</organism>
<comment type="cofactor">
    <cofactor evidence="11">
        <name>Mg(2+)</name>
        <dbReference type="ChEBI" id="CHEBI:18420"/>
    </cofactor>
    <text evidence="11">Binds 2 magnesium ions per subunit.</text>
</comment>
<dbReference type="GO" id="GO:0006281">
    <property type="term" value="P:DNA repair"/>
    <property type="evidence" value="ECO:0007669"/>
    <property type="project" value="UniProtKB-UniRule"/>
</dbReference>
<keyword evidence="4 11" id="KW-0235">DNA replication</keyword>
<dbReference type="NCBIfam" id="NF002882">
    <property type="entry name" value="PRK03348.1"/>
    <property type="match status" value="1"/>
</dbReference>
<feature type="domain" description="UmuC" evidence="12">
    <location>
        <begin position="15"/>
        <end position="199"/>
    </location>
</feature>
<dbReference type="EMBL" id="FP565575">
    <property type="protein sequence ID" value="CBE67474.1"/>
    <property type="molecule type" value="Genomic_DNA"/>
</dbReference>
<dbReference type="InterPro" id="IPR043502">
    <property type="entry name" value="DNA/RNA_pol_sf"/>
</dbReference>
<feature type="binding site" evidence="11">
    <location>
        <position position="117"/>
    </location>
    <ligand>
        <name>Mg(2+)</name>
        <dbReference type="ChEBI" id="CHEBI:18420"/>
    </ligand>
</feature>
<dbReference type="Gene3D" id="3.30.70.270">
    <property type="match status" value="1"/>
</dbReference>
<dbReference type="Pfam" id="PF11799">
    <property type="entry name" value="IMS_C"/>
    <property type="match status" value="1"/>
</dbReference>
<keyword evidence="9 11" id="KW-0234">DNA repair</keyword>
<dbReference type="HAMAP" id="MF_01113">
    <property type="entry name" value="DNApol_IV"/>
    <property type="match status" value="1"/>
</dbReference>
<dbReference type="HOGENOM" id="CLU_012348_1_2_0"/>
<dbReference type="Gene3D" id="3.30.1490.100">
    <property type="entry name" value="DNA polymerase, Y-family, little finger domain"/>
    <property type="match status" value="1"/>
</dbReference>
<dbReference type="Pfam" id="PF11798">
    <property type="entry name" value="IMS_HHH"/>
    <property type="match status" value="1"/>
</dbReference>
<evidence type="ECO:0000313" key="14">
    <source>
        <dbReference type="Proteomes" id="UP000006898"/>
    </source>
</evidence>
<keyword evidence="3 11" id="KW-0548">Nucleotidyltransferase</keyword>
<evidence type="ECO:0000256" key="2">
    <source>
        <dbReference type="ARBA" id="ARBA00022679"/>
    </source>
</evidence>
<feature type="binding site" evidence="11">
    <location>
        <position position="19"/>
    </location>
    <ligand>
        <name>Mg(2+)</name>
        <dbReference type="ChEBI" id="CHEBI:18420"/>
    </ligand>
</feature>
<feature type="active site" evidence="11">
    <location>
        <position position="118"/>
    </location>
</feature>
<proteinExistence type="inferred from homology"/>
<evidence type="ECO:0000259" key="12">
    <source>
        <dbReference type="PROSITE" id="PS50173"/>
    </source>
</evidence>
<feature type="site" description="Substrate discrimination" evidence="11">
    <location>
        <position position="24"/>
    </location>
</feature>
<dbReference type="InterPro" id="IPR024728">
    <property type="entry name" value="PolY_HhH_motif"/>
</dbReference>
<evidence type="ECO:0000256" key="4">
    <source>
        <dbReference type="ARBA" id="ARBA00022705"/>
    </source>
</evidence>
<dbReference type="GO" id="GO:0003684">
    <property type="term" value="F:damaged DNA binding"/>
    <property type="evidence" value="ECO:0007669"/>
    <property type="project" value="InterPro"/>
</dbReference>
<dbReference type="PROSITE" id="PS50173">
    <property type="entry name" value="UMUC"/>
    <property type="match status" value="1"/>
</dbReference>
<evidence type="ECO:0000313" key="13">
    <source>
        <dbReference type="EMBL" id="CBE67474.1"/>
    </source>
</evidence>
<dbReference type="PANTHER" id="PTHR11076">
    <property type="entry name" value="DNA REPAIR POLYMERASE UMUC / TRANSFERASE FAMILY MEMBER"/>
    <property type="match status" value="1"/>
</dbReference>
<name>D5MJA9_METO1</name>
<dbReference type="GO" id="GO:0009432">
    <property type="term" value="P:SOS response"/>
    <property type="evidence" value="ECO:0007669"/>
    <property type="project" value="TreeGrafter"/>
</dbReference>
<comment type="function">
    <text evidence="11">Poorly processive, error-prone DNA polymerase involved in untargeted mutagenesis. Copies undamaged DNA at stalled replication forks, which arise in vivo from mismatched or misaligned primer ends. These misaligned primers can be extended by PolIV. Exhibits no 3'-5' exonuclease (proofreading) activity. May be involved in translesional synthesis, in conjunction with the beta clamp from PolIII.</text>
</comment>
<keyword evidence="11" id="KW-0515">Mutator protein</keyword>
<keyword evidence="5 11" id="KW-0479">Metal-binding</keyword>
<dbReference type="PATRIC" id="fig|671143.5.peg.333"/>
<dbReference type="KEGG" id="mox:DAMO_0390"/>
<dbReference type="NCBIfam" id="NF002677">
    <property type="entry name" value="PRK02406.1"/>
    <property type="match status" value="1"/>
</dbReference>
<dbReference type="AlphaFoldDB" id="D5MJA9"/>
<evidence type="ECO:0000256" key="3">
    <source>
        <dbReference type="ARBA" id="ARBA00022695"/>
    </source>
</evidence>
<dbReference type="InterPro" id="IPR022880">
    <property type="entry name" value="DNApol_IV"/>
</dbReference>
<dbReference type="EC" id="2.7.7.7" evidence="11"/>
<dbReference type="InterPro" id="IPR001126">
    <property type="entry name" value="UmuC"/>
</dbReference>
<dbReference type="NCBIfam" id="NF002751">
    <property type="entry name" value="PRK02794.1"/>
    <property type="match status" value="1"/>
</dbReference>
<dbReference type="GO" id="GO:0003887">
    <property type="term" value="F:DNA-directed DNA polymerase activity"/>
    <property type="evidence" value="ECO:0007669"/>
    <property type="project" value="UniProtKB-UniRule"/>
</dbReference>
<dbReference type="InterPro" id="IPR017961">
    <property type="entry name" value="DNA_pol_Y-fam_little_finger"/>
</dbReference>
<keyword evidence="7 11" id="KW-0460">Magnesium</keyword>
<sequence length="403" mass="44005">MQTGSDRSGEQARWIIHVDMDAFYASVEQHDHPAYRGRPVIVGADPQGGRGRGVVSAASYEARAFGVHSAMPISQAYRRCPEGVFLPVRMSHYQAISTQIFQIFSRYTDLVEPLSLDEAFLDVTGSLRLFGSAEIIGRRIQAEIRAETGLGASVGIAANKFVAKVASDLRKPNGFVVVPPGQEADFLQPLPIERLWGVGPKTAGRLRRIGLTTIGEVAARPQMELTTDFGQLGAHLWELAQGIDTREVIPDEPAQSVGAETTFAEDTADPARIRQTLLALSERVARRLRVDALQAGALTLKLRDETFRTQTRSVSLSEPTDQSQDLYRTALMLLERLPSSGRKVRLLGVAASRLSDLKGSGRQLSLELDPAGAKQRRLTEAVDRIQARFGKKAIRPASLLSSS</sequence>
<dbReference type="InterPro" id="IPR050116">
    <property type="entry name" value="DNA_polymerase-Y"/>
</dbReference>
<keyword evidence="2 11" id="KW-0808">Transferase</keyword>
<dbReference type="Gene3D" id="1.10.150.20">
    <property type="entry name" value="5' to 3' exonuclease, C-terminal subdomain"/>
    <property type="match status" value="1"/>
</dbReference>
<dbReference type="SUPFAM" id="SSF100879">
    <property type="entry name" value="Lesion bypass DNA polymerase (Y-family), little finger domain"/>
    <property type="match status" value="1"/>
</dbReference>
<dbReference type="InterPro" id="IPR036775">
    <property type="entry name" value="DNA_pol_Y-fam_lit_finger_sf"/>
</dbReference>
<dbReference type="GO" id="GO:0000287">
    <property type="term" value="F:magnesium ion binding"/>
    <property type="evidence" value="ECO:0007669"/>
    <property type="project" value="UniProtKB-UniRule"/>
</dbReference>
<dbReference type="GO" id="GO:0042276">
    <property type="term" value="P:error-prone translesion synthesis"/>
    <property type="evidence" value="ECO:0007669"/>
    <property type="project" value="TreeGrafter"/>
</dbReference>
<dbReference type="PANTHER" id="PTHR11076:SF33">
    <property type="entry name" value="DNA POLYMERASE KAPPA"/>
    <property type="match status" value="1"/>
</dbReference>
<comment type="similarity">
    <text evidence="1 11">Belongs to the DNA polymerase type-Y family.</text>
</comment>
<evidence type="ECO:0000256" key="6">
    <source>
        <dbReference type="ARBA" id="ARBA00022763"/>
    </source>
</evidence>
<reference evidence="13 14" key="1">
    <citation type="journal article" date="2010" name="Nature">
        <title>Nitrite-driven anaerobic methane oxidation by oxygenic bacteria.</title>
        <authorList>
            <person name="Ettwig K.F."/>
            <person name="Butler M.K."/>
            <person name="Le Paslier D."/>
            <person name="Pelletier E."/>
            <person name="Mangenot S."/>
            <person name="Kuypers M.M.M."/>
            <person name="Schreiber F."/>
            <person name="Dutilh B.E."/>
            <person name="Zedelius J."/>
            <person name="de Beer D."/>
            <person name="Gloerich J."/>
            <person name="Wessels H.J.C.T."/>
            <person name="van Allen T."/>
            <person name="Luesken F."/>
            <person name="Wu M."/>
            <person name="van de Pas-Schoonen K.T."/>
            <person name="Op den Camp H.J.M."/>
            <person name="Janssen-Megens E.M."/>
            <person name="Francoijs K-J."/>
            <person name="Stunnenberg H."/>
            <person name="Weissenbach J."/>
            <person name="Jetten M.S.M."/>
            <person name="Strous M."/>
        </authorList>
    </citation>
    <scope>NUCLEOTIDE SEQUENCE [LARGE SCALE GENOMIC DNA]</scope>
</reference>
<keyword evidence="6 11" id="KW-0227">DNA damage</keyword>
<dbReference type="Pfam" id="PF00817">
    <property type="entry name" value="IMS"/>
    <property type="match status" value="1"/>
</dbReference>
<dbReference type="SUPFAM" id="SSF56672">
    <property type="entry name" value="DNA/RNA polymerases"/>
    <property type="match status" value="1"/>
</dbReference>
<protein>
    <recommendedName>
        <fullName evidence="11">DNA polymerase IV</fullName>
        <shortName evidence="11">Pol IV</shortName>
        <ecNumber evidence="11">2.7.7.7</ecNumber>
    </recommendedName>
</protein>
<dbReference type="FunFam" id="3.30.1490.100:FF:000004">
    <property type="entry name" value="DNA polymerase IV"/>
    <property type="match status" value="1"/>
</dbReference>
<evidence type="ECO:0000256" key="10">
    <source>
        <dbReference type="ARBA" id="ARBA00049244"/>
    </source>
</evidence>
<evidence type="ECO:0000256" key="9">
    <source>
        <dbReference type="ARBA" id="ARBA00023204"/>
    </source>
</evidence>
<evidence type="ECO:0000256" key="11">
    <source>
        <dbReference type="HAMAP-Rule" id="MF_01113"/>
    </source>
</evidence>
<accession>D5MJA9</accession>
<gene>
    <name evidence="11 13" type="primary">dinB</name>
    <name evidence="13" type="ORF">DAMO_0390</name>
</gene>
<keyword evidence="11" id="KW-0238">DNA-binding</keyword>
<dbReference type="Gene3D" id="3.40.1170.60">
    <property type="match status" value="1"/>
</dbReference>
<evidence type="ECO:0000256" key="1">
    <source>
        <dbReference type="ARBA" id="ARBA00010945"/>
    </source>
</evidence>
<dbReference type="NCBIfam" id="NF003015">
    <property type="entry name" value="PRK03858.1"/>
    <property type="match status" value="1"/>
</dbReference>
<evidence type="ECO:0000256" key="7">
    <source>
        <dbReference type="ARBA" id="ARBA00022842"/>
    </source>
</evidence>
<comment type="catalytic activity">
    <reaction evidence="10 11">
        <text>DNA(n) + a 2'-deoxyribonucleoside 5'-triphosphate = DNA(n+1) + diphosphate</text>
        <dbReference type="Rhea" id="RHEA:22508"/>
        <dbReference type="Rhea" id="RHEA-COMP:17339"/>
        <dbReference type="Rhea" id="RHEA-COMP:17340"/>
        <dbReference type="ChEBI" id="CHEBI:33019"/>
        <dbReference type="ChEBI" id="CHEBI:61560"/>
        <dbReference type="ChEBI" id="CHEBI:173112"/>
        <dbReference type="EC" id="2.7.7.7"/>
    </reaction>
</comment>
<dbReference type="eggNOG" id="COG0389">
    <property type="taxonomic scope" value="Bacteria"/>
</dbReference>
<evidence type="ECO:0000256" key="5">
    <source>
        <dbReference type="ARBA" id="ARBA00022723"/>
    </source>
</evidence>
<keyword evidence="8 11" id="KW-0239">DNA-directed DNA polymerase</keyword>
<keyword evidence="11" id="KW-0963">Cytoplasm</keyword>
<dbReference type="CDD" id="cd03586">
    <property type="entry name" value="PolY_Pol_IV_kappa"/>
    <property type="match status" value="1"/>
</dbReference>